<evidence type="ECO:0000256" key="5">
    <source>
        <dbReference type="PIRSR" id="PIRSR000097-3"/>
    </source>
</evidence>
<dbReference type="EMBL" id="MCGR01000062">
    <property type="protein sequence ID" value="ORY66779.1"/>
    <property type="molecule type" value="Genomic_DNA"/>
</dbReference>
<evidence type="ECO:0000313" key="8">
    <source>
        <dbReference type="Proteomes" id="UP000193467"/>
    </source>
</evidence>
<dbReference type="Proteomes" id="UP000193467">
    <property type="component" value="Unassembled WGS sequence"/>
</dbReference>
<comment type="caution">
    <text evidence="7">The sequence shown here is derived from an EMBL/GenBank/DDBJ whole genome shotgun (WGS) entry which is preliminary data.</text>
</comment>
<dbReference type="OrthoDB" id="416253at2759"/>
<accession>A0A1Y2E5I2</accession>
<dbReference type="STRING" id="106004.A0A1Y2E5I2"/>
<evidence type="ECO:0000256" key="2">
    <source>
        <dbReference type="ARBA" id="ARBA00023002"/>
    </source>
</evidence>
<feature type="active site" description="Proton donor" evidence="3">
    <location>
        <position position="47"/>
    </location>
</feature>
<dbReference type="InParanoid" id="A0A1Y2E5I2"/>
<feature type="site" description="Lowers pKa of active site Tyr" evidence="5">
    <location>
        <position position="76"/>
    </location>
</feature>
<dbReference type="InterPro" id="IPR020471">
    <property type="entry name" value="AKR"/>
</dbReference>
<gene>
    <name evidence="7" type="ORF">BCR35DRAFT_282825</name>
</gene>
<dbReference type="PANTHER" id="PTHR11732">
    <property type="entry name" value="ALDO/KETO REDUCTASE"/>
    <property type="match status" value="1"/>
</dbReference>
<feature type="domain" description="NADP-dependent oxidoreductase" evidence="6">
    <location>
        <begin position="15"/>
        <end position="301"/>
    </location>
</feature>
<proteinExistence type="inferred from homology"/>
<name>A0A1Y2E5I2_9BASI</name>
<protein>
    <submittedName>
        <fullName evidence="7">Aldo/keto reductase</fullName>
    </submittedName>
</protein>
<evidence type="ECO:0000256" key="1">
    <source>
        <dbReference type="ARBA" id="ARBA00007905"/>
    </source>
</evidence>
<dbReference type="SUPFAM" id="SSF51430">
    <property type="entry name" value="NAD(P)-linked oxidoreductase"/>
    <property type="match status" value="1"/>
</dbReference>
<dbReference type="Pfam" id="PF00248">
    <property type="entry name" value="Aldo_ket_red"/>
    <property type="match status" value="1"/>
</dbReference>
<reference evidence="7 8" key="1">
    <citation type="submission" date="2016-07" db="EMBL/GenBank/DDBJ databases">
        <title>Pervasive Adenine N6-methylation of Active Genes in Fungi.</title>
        <authorList>
            <consortium name="DOE Joint Genome Institute"/>
            <person name="Mondo S.J."/>
            <person name="Dannebaum R.O."/>
            <person name="Kuo R.C."/>
            <person name="Labutti K."/>
            <person name="Haridas S."/>
            <person name="Kuo A."/>
            <person name="Salamov A."/>
            <person name="Ahrendt S.R."/>
            <person name="Lipzen A."/>
            <person name="Sullivan W."/>
            <person name="Andreopoulos W.B."/>
            <person name="Clum A."/>
            <person name="Lindquist E."/>
            <person name="Daum C."/>
            <person name="Ramamoorthy G.K."/>
            <person name="Gryganskyi A."/>
            <person name="Culley D."/>
            <person name="Magnuson J.K."/>
            <person name="James T.Y."/>
            <person name="O'Malley M.A."/>
            <person name="Stajich J.E."/>
            <person name="Spatafora J.W."/>
            <person name="Visel A."/>
            <person name="Grigoriev I.V."/>
        </authorList>
    </citation>
    <scope>NUCLEOTIDE SEQUENCE [LARGE SCALE GENOMIC DNA]</scope>
    <source>
        <strain evidence="7 8">62-1032</strain>
    </source>
</reference>
<dbReference type="AlphaFoldDB" id="A0A1Y2E5I2"/>
<dbReference type="InterPro" id="IPR036812">
    <property type="entry name" value="NAD(P)_OxRdtase_dom_sf"/>
</dbReference>
<dbReference type="PRINTS" id="PR00069">
    <property type="entry name" value="ALDKETRDTASE"/>
</dbReference>
<dbReference type="InterPro" id="IPR023210">
    <property type="entry name" value="NADP_OxRdtase_dom"/>
</dbReference>
<dbReference type="PIRSF" id="PIRSF000097">
    <property type="entry name" value="AKR"/>
    <property type="match status" value="1"/>
</dbReference>
<dbReference type="FunFam" id="3.20.20.100:FF:000007">
    <property type="entry name" value="NAD(P)H-dependent D-xylose reductase xyl1"/>
    <property type="match status" value="1"/>
</dbReference>
<dbReference type="PROSITE" id="PS00798">
    <property type="entry name" value="ALDOKETO_REDUCTASE_1"/>
    <property type="match status" value="1"/>
</dbReference>
<evidence type="ECO:0000256" key="3">
    <source>
        <dbReference type="PIRSR" id="PIRSR000097-1"/>
    </source>
</evidence>
<organism evidence="7 8">
    <name type="scientific">Leucosporidium creatinivorum</name>
    <dbReference type="NCBI Taxonomy" id="106004"/>
    <lineage>
        <taxon>Eukaryota</taxon>
        <taxon>Fungi</taxon>
        <taxon>Dikarya</taxon>
        <taxon>Basidiomycota</taxon>
        <taxon>Pucciniomycotina</taxon>
        <taxon>Microbotryomycetes</taxon>
        <taxon>Leucosporidiales</taxon>
        <taxon>Leucosporidium</taxon>
    </lineage>
</organism>
<evidence type="ECO:0000259" key="6">
    <source>
        <dbReference type="Pfam" id="PF00248"/>
    </source>
</evidence>
<keyword evidence="2" id="KW-0560">Oxidoreductase</keyword>
<dbReference type="Gene3D" id="3.20.20.100">
    <property type="entry name" value="NADP-dependent oxidoreductase domain"/>
    <property type="match status" value="1"/>
</dbReference>
<dbReference type="GO" id="GO:0016491">
    <property type="term" value="F:oxidoreductase activity"/>
    <property type="evidence" value="ECO:0007669"/>
    <property type="project" value="UniProtKB-KW"/>
</dbReference>
<feature type="binding site" evidence="4">
    <location>
        <position position="109"/>
    </location>
    <ligand>
        <name>substrate</name>
    </ligand>
</feature>
<evidence type="ECO:0000313" key="7">
    <source>
        <dbReference type="EMBL" id="ORY66779.1"/>
    </source>
</evidence>
<keyword evidence="8" id="KW-1185">Reference proteome</keyword>
<evidence type="ECO:0000256" key="4">
    <source>
        <dbReference type="PIRSR" id="PIRSR000097-2"/>
    </source>
</evidence>
<sequence length="320" mass="35360">MATIKLASSLQPLVGFGLWKVPNADAADTVYNALKAGYRLLDAAADYGNEKECGQGLARAIKDGVVTREEVFLVSKLWNTNHAYEHVKPACEKSLKDWGVDYFDLYLIHFPVSLAYVDPKERYPPAWWDATGPGGKVTLSKDPMSATWKAMEELREAGLAKSIGISNCSGSLIVDLLRSAKHKPEVLQIEHHPYLTQEPLIKFAKEIGLAITAYSSFGPQSFLELEHAGALDTPSLLEHPTIKAIADAHSKSPAQVLLRWSTQRGIAVIPKSNNPERAKQNLEHVNFDLTEDEIKQISALNKNLRFNNPADIHPELAIFA</sequence>
<dbReference type="InterPro" id="IPR018170">
    <property type="entry name" value="Aldo/ket_reductase_CS"/>
</dbReference>
<comment type="similarity">
    <text evidence="1">Belongs to the aldo/keto reductase family.</text>
</comment>